<dbReference type="GO" id="GO:0003824">
    <property type="term" value="F:catalytic activity"/>
    <property type="evidence" value="ECO:0007669"/>
    <property type="project" value="InterPro"/>
</dbReference>
<dbReference type="PANTHER" id="PTHR33481">
    <property type="entry name" value="REVERSE TRANSCRIPTASE"/>
    <property type="match status" value="1"/>
</dbReference>
<dbReference type="PANTHER" id="PTHR33481:SF1">
    <property type="entry name" value="ENDONUCLEASE_EXONUCLEASE_PHOSPHATASE DOMAIN-CONTAINING PROTEIN-RELATED"/>
    <property type="match status" value="1"/>
</dbReference>
<feature type="region of interest" description="Disordered" evidence="1">
    <location>
        <begin position="152"/>
        <end position="182"/>
    </location>
</feature>
<feature type="domain" description="Endonuclease/exonuclease/phosphatase" evidence="2">
    <location>
        <begin position="209"/>
        <end position="331"/>
    </location>
</feature>
<organism evidence="3 4">
    <name type="scientific">Neoarthrinium moseri</name>
    <dbReference type="NCBI Taxonomy" id="1658444"/>
    <lineage>
        <taxon>Eukaryota</taxon>
        <taxon>Fungi</taxon>
        <taxon>Dikarya</taxon>
        <taxon>Ascomycota</taxon>
        <taxon>Pezizomycotina</taxon>
        <taxon>Sordariomycetes</taxon>
        <taxon>Xylariomycetidae</taxon>
        <taxon>Amphisphaeriales</taxon>
        <taxon>Apiosporaceae</taxon>
        <taxon>Neoarthrinium</taxon>
    </lineage>
</organism>
<evidence type="ECO:0000256" key="1">
    <source>
        <dbReference type="SAM" id="MobiDB-lite"/>
    </source>
</evidence>
<evidence type="ECO:0000259" key="2">
    <source>
        <dbReference type="Pfam" id="PF14529"/>
    </source>
</evidence>
<feature type="compositionally biased region" description="Polar residues" evidence="1">
    <location>
        <begin position="703"/>
        <end position="720"/>
    </location>
</feature>
<feature type="compositionally biased region" description="Basic and acidic residues" evidence="1">
    <location>
        <begin position="172"/>
        <end position="182"/>
    </location>
</feature>
<dbReference type="SUPFAM" id="SSF56219">
    <property type="entry name" value="DNase I-like"/>
    <property type="match status" value="1"/>
</dbReference>
<feature type="region of interest" description="Disordered" evidence="1">
    <location>
        <begin position="691"/>
        <end position="720"/>
    </location>
</feature>
<dbReference type="InterPro" id="IPR036691">
    <property type="entry name" value="Endo/exonu/phosph_ase_sf"/>
</dbReference>
<feature type="compositionally biased region" description="Basic and acidic residues" evidence="1">
    <location>
        <begin position="152"/>
        <end position="165"/>
    </location>
</feature>
<dbReference type="AlphaFoldDB" id="A0A9Q0AHH0"/>
<protein>
    <recommendedName>
        <fullName evidence="2">Endonuclease/exonuclease/phosphatase domain-containing protein</fullName>
    </recommendedName>
</protein>
<proteinExistence type="predicted"/>
<accession>A0A9Q0AHH0</accession>
<evidence type="ECO:0000313" key="3">
    <source>
        <dbReference type="EMBL" id="KAI1849040.1"/>
    </source>
</evidence>
<sequence>MLRDQLYPVKVNNVNRTAVLDEQGIVLLGAEEVLGQENDVQIAKISWLSNKENGKAYGSMAVYVTKGSDASKVLVGQYFNVAGESAYTKLCAADAHGKSITTETARQQTRSAYYAVAHTSPPAGPAEGCILRPMDHNFRTLQLNRTERLWNHSDTGTKRTKDRQRNYIGANEARKLDENATDDSTRWEVPVRNANVTAALVKVADRVVLIASVYMPSNDAVASHEMIGQLRDLGRQASHSTDYLYIGDFKLHDQVWGGDGVSQARQGEADHLIDMMNELGLMSLLPKGTKMWQRDGRETTIDLVLTSEGLARDTIACGIHPTEHGSDHRAIEATFGTRMPVKHAKNRLLLRNAPWEEIRTRIADTLKPVPIDDTVQQRTDRIMSAVLEAVHALTPRAKPSTYAKRWWTMDLTKLRKTYTYWRNQARSRRRSGRVDPGLEHQAREAGKTYHTAIRKQKKTHWHEFLEENANIWQAARYLDPDEHSAFDKIPPWKRADGTTTGSTQEQASGLIRTFFPPLPAEIDDEDARPQRAAVAFPRLTMEEVERQTMAASPWKAAGEDGLPVMVWKQVWPVVKERVLSLFQLSLDTGELPHQWRQAKIIPLKKAEKPDYAKAKAWRPISLLSTLGKILESVIAERLSYLVETTGLLPTNHFGGRKQRSAEQALMLLQEQIYKAWRSRRVLSLVSFTSSRSSWAGNPAATRQMDTQPSSSQGHDHLCQSNGAASMGTVIKWPDTTRPRHQPKDTNTQGLTQVGKLWLLHIGRQTLGGGTSSR</sequence>
<dbReference type="EMBL" id="JAFIMR010000079">
    <property type="protein sequence ID" value="KAI1849040.1"/>
    <property type="molecule type" value="Genomic_DNA"/>
</dbReference>
<dbReference type="Gene3D" id="3.60.10.10">
    <property type="entry name" value="Endonuclease/exonuclease/phosphatase"/>
    <property type="match status" value="1"/>
</dbReference>
<dbReference type="Pfam" id="PF14529">
    <property type="entry name" value="Exo_endo_phos_2"/>
    <property type="match status" value="1"/>
</dbReference>
<name>A0A9Q0AHH0_9PEZI</name>
<keyword evidence="4" id="KW-1185">Reference proteome</keyword>
<gene>
    <name evidence="3" type="ORF">JX265_013690</name>
</gene>
<evidence type="ECO:0000313" key="4">
    <source>
        <dbReference type="Proteomes" id="UP000829685"/>
    </source>
</evidence>
<dbReference type="InterPro" id="IPR005135">
    <property type="entry name" value="Endo/exonuclease/phosphatase"/>
</dbReference>
<comment type="caution">
    <text evidence="3">The sequence shown here is derived from an EMBL/GenBank/DDBJ whole genome shotgun (WGS) entry which is preliminary data.</text>
</comment>
<reference evidence="3" key="1">
    <citation type="submission" date="2021-03" db="EMBL/GenBank/DDBJ databases">
        <title>Revisited historic fungal species revealed as producer of novel bioactive compounds through whole genome sequencing and comparative genomics.</title>
        <authorList>
            <person name="Vignolle G.A."/>
            <person name="Hochenegger N."/>
            <person name="Mach R.L."/>
            <person name="Mach-Aigner A.R."/>
            <person name="Javad Rahimi M."/>
            <person name="Salim K.A."/>
            <person name="Chan C.M."/>
            <person name="Lim L.B.L."/>
            <person name="Cai F."/>
            <person name="Druzhinina I.S."/>
            <person name="U'Ren J.M."/>
            <person name="Derntl C."/>
        </authorList>
    </citation>
    <scope>NUCLEOTIDE SEQUENCE</scope>
    <source>
        <strain evidence="3">TUCIM 5799</strain>
    </source>
</reference>
<dbReference type="Proteomes" id="UP000829685">
    <property type="component" value="Unassembled WGS sequence"/>
</dbReference>